<reference evidence="2" key="2">
    <citation type="journal article" date="2021" name="Mar. Drugs">
        <title>A New Micromonospora Strain with Antibiotic Activity Isolated from the Microbiome of a Mid-Atlantic Deep-Sea Sponge.</title>
        <authorList>
            <person name="Back C.R."/>
            <person name="Stennett H.L."/>
            <person name="Williams S.E."/>
            <person name="Wang L."/>
            <person name="Ojeda Gomez J."/>
            <person name="Abdulle O.M."/>
            <person name="Duffy T."/>
            <person name="Neal C."/>
            <person name="Mantell J."/>
            <person name="Jepson M.A."/>
            <person name="Hendry K.R."/>
            <person name="Powell D."/>
            <person name="Stach J.E.M."/>
            <person name="Essex-Lopresti A.E."/>
            <person name="Willis C.L."/>
            <person name="Curnow P."/>
            <person name="Race P.R."/>
        </authorList>
    </citation>
    <scope>NUCLEOTIDE SEQUENCE [LARGE SCALE GENOMIC DNA]</scope>
    <source>
        <strain evidence="2">28ISP2-46</strain>
    </source>
</reference>
<sequence>MRGGLGLLLLVLPCAEPGGITVPAEDDQNVRHRVFCAAPMANGLRCFLGADHDGPCARRLLPAGERFGSGLPVDQKLRDYVTRR</sequence>
<protein>
    <submittedName>
        <fullName evidence="1">Uncharacterized protein</fullName>
    </submittedName>
</protein>
<dbReference type="AlphaFoldDB" id="A0A7L6B1K2"/>
<keyword evidence="2" id="KW-1185">Reference proteome</keyword>
<dbReference type="EMBL" id="CP059322">
    <property type="protein sequence ID" value="QLQ35764.1"/>
    <property type="molecule type" value="Genomic_DNA"/>
</dbReference>
<dbReference type="RefSeq" id="WP_181568292.1">
    <property type="nucleotide sequence ID" value="NZ_CP059322.2"/>
</dbReference>
<gene>
    <name evidence="1" type="ORF">H1D33_20680</name>
</gene>
<evidence type="ECO:0000313" key="1">
    <source>
        <dbReference type="EMBL" id="QLQ35764.1"/>
    </source>
</evidence>
<dbReference type="Proteomes" id="UP000510844">
    <property type="component" value="Chromosome"/>
</dbReference>
<accession>A0A7L6B1K2</accession>
<evidence type="ECO:0000313" key="2">
    <source>
        <dbReference type="Proteomes" id="UP000510844"/>
    </source>
</evidence>
<name>A0A7L6B1K2_9ACTN</name>
<organism evidence="1 2">
    <name type="scientific">Micromonospora robiginosa</name>
    <dbReference type="NCBI Taxonomy" id="2749844"/>
    <lineage>
        <taxon>Bacteria</taxon>
        <taxon>Bacillati</taxon>
        <taxon>Actinomycetota</taxon>
        <taxon>Actinomycetes</taxon>
        <taxon>Micromonosporales</taxon>
        <taxon>Micromonosporaceae</taxon>
        <taxon>Micromonospora</taxon>
    </lineage>
</organism>
<reference evidence="1 2" key="1">
    <citation type="submission" date="2020-07" db="EMBL/GenBank/DDBJ databases">
        <title>A new Micromonospora strain with potent antibiotic activity isolated from the microbiome of a mid-Atlantic deep-sea sponge.</title>
        <authorList>
            <person name="Back C.R."/>
            <person name="Stennett H.L."/>
            <person name="Williams S.E."/>
            <person name="Wang L."/>
            <person name="Ojeda Gomez J."/>
            <person name="Abdulle O.M."/>
            <person name="Duffy T."/>
            <person name="Hendry K.R."/>
            <person name="Powell D."/>
            <person name="Stach J.E."/>
            <person name="Essex-Lopresti A.E."/>
            <person name="Willis C.L."/>
            <person name="Curnow P."/>
            <person name="Race P.R."/>
        </authorList>
    </citation>
    <scope>NUCLEOTIDE SEQUENCE [LARGE SCALE GENOMIC DNA]</scope>
    <source>
        <strain evidence="1 2">28ISP2-46</strain>
    </source>
</reference>
<proteinExistence type="predicted"/>